<keyword evidence="2" id="KW-1185">Reference proteome</keyword>
<organism evidence="1 2">
    <name type="scientific">Chamaesiphon minutus (strain ATCC 27169 / PCC 6605)</name>
    <dbReference type="NCBI Taxonomy" id="1173020"/>
    <lineage>
        <taxon>Bacteria</taxon>
        <taxon>Bacillati</taxon>
        <taxon>Cyanobacteriota</taxon>
        <taxon>Cyanophyceae</taxon>
        <taxon>Gomontiellales</taxon>
        <taxon>Chamaesiphonaceae</taxon>
        <taxon>Chamaesiphon</taxon>
    </lineage>
</organism>
<dbReference type="STRING" id="1173020.Cha6605_2146"/>
<dbReference type="EMBL" id="CP003600">
    <property type="protein sequence ID" value="AFY93232.1"/>
    <property type="molecule type" value="Genomic_DNA"/>
</dbReference>
<sequence length="81" mass="9154">MYMVPTPKIVLPSPPTAADSDSSVVAELRESRFGSFERLLASYVLFWALSKHVASFPLLRYQHWKSQSRTRIMTTAAPVAR</sequence>
<dbReference type="AlphaFoldDB" id="K9UDN9"/>
<evidence type="ECO:0000313" key="2">
    <source>
        <dbReference type="Proteomes" id="UP000010366"/>
    </source>
</evidence>
<dbReference type="HOGENOM" id="CLU_2567602_0_0_3"/>
<accession>K9UDN9</accession>
<dbReference type="KEGG" id="cmp:Cha6605_2146"/>
<evidence type="ECO:0000313" key="1">
    <source>
        <dbReference type="EMBL" id="AFY93232.1"/>
    </source>
</evidence>
<name>K9UDN9_CHAP6</name>
<proteinExistence type="predicted"/>
<gene>
    <name evidence="1" type="ORF">Cha6605_2146</name>
</gene>
<reference evidence="1 2" key="1">
    <citation type="submission" date="2012-05" db="EMBL/GenBank/DDBJ databases">
        <title>Finished chromosome of genome of Chamaesiphon sp. PCC 6605.</title>
        <authorList>
            <consortium name="US DOE Joint Genome Institute"/>
            <person name="Gugger M."/>
            <person name="Coursin T."/>
            <person name="Rippka R."/>
            <person name="Tandeau De Marsac N."/>
            <person name="Huntemann M."/>
            <person name="Wei C.-L."/>
            <person name="Han J."/>
            <person name="Detter J.C."/>
            <person name="Han C."/>
            <person name="Tapia R."/>
            <person name="Chen A."/>
            <person name="Kyrpides N."/>
            <person name="Mavromatis K."/>
            <person name="Markowitz V."/>
            <person name="Szeto E."/>
            <person name="Ivanova N."/>
            <person name="Pagani I."/>
            <person name="Pati A."/>
            <person name="Goodwin L."/>
            <person name="Nordberg H.P."/>
            <person name="Cantor M.N."/>
            <person name="Hua S.X."/>
            <person name="Woyke T."/>
            <person name="Kerfeld C.A."/>
        </authorList>
    </citation>
    <scope>NUCLEOTIDE SEQUENCE [LARGE SCALE GENOMIC DNA]</scope>
    <source>
        <strain evidence="2">ATCC 27169 / PCC 6605</strain>
    </source>
</reference>
<dbReference type="Proteomes" id="UP000010366">
    <property type="component" value="Chromosome"/>
</dbReference>
<protein>
    <submittedName>
        <fullName evidence="1">Uncharacterized protein</fullName>
    </submittedName>
</protein>
<dbReference type="eggNOG" id="COG0449">
    <property type="taxonomic scope" value="Bacteria"/>
</dbReference>